<dbReference type="AlphaFoldDB" id="A0A2T1DW71"/>
<sequence length="50" mass="5910">MIVYGLLEAKQLGIESQTVKNHIHNILEKLQLHKRLEAVQYARERNLLKE</sequence>
<reference evidence="2 3" key="2">
    <citation type="submission" date="2018-03" db="EMBL/GenBank/DDBJ databases">
        <title>The ancient ancestry and fast evolution of plastids.</title>
        <authorList>
            <person name="Moore K.R."/>
            <person name="Magnabosco C."/>
            <person name="Momper L."/>
            <person name="Gold D.A."/>
            <person name="Bosak T."/>
            <person name="Fournier G.P."/>
        </authorList>
    </citation>
    <scope>NUCLEOTIDE SEQUENCE [LARGE SCALE GENOMIC DNA]</scope>
    <source>
        <strain evidence="2 3">ULC18</strain>
    </source>
</reference>
<evidence type="ECO:0000313" key="2">
    <source>
        <dbReference type="EMBL" id="PSB24753.1"/>
    </source>
</evidence>
<dbReference type="GO" id="GO:0003677">
    <property type="term" value="F:DNA binding"/>
    <property type="evidence" value="ECO:0007669"/>
    <property type="project" value="InterPro"/>
</dbReference>
<organism evidence="2 3">
    <name type="scientific">Stenomitos frigidus ULC18</name>
    <dbReference type="NCBI Taxonomy" id="2107698"/>
    <lineage>
        <taxon>Bacteria</taxon>
        <taxon>Bacillati</taxon>
        <taxon>Cyanobacteriota</taxon>
        <taxon>Cyanophyceae</taxon>
        <taxon>Leptolyngbyales</taxon>
        <taxon>Leptolyngbyaceae</taxon>
        <taxon>Stenomitos</taxon>
    </lineage>
</organism>
<dbReference type="InterPro" id="IPR036388">
    <property type="entry name" value="WH-like_DNA-bd_sf"/>
</dbReference>
<keyword evidence="3" id="KW-1185">Reference proteome</keyword>
<dbReference type="EMBL" id="PVWK01000140">
    <property type="protein sequence ID" value="PSB24753.1"/>
    <property type="molecule type" value="Genomic_DNA"/>
</dbReference>
<evidence type="ECO:0000259" key="1">
    <source>
        <dbReference type="PROSITE" id="PS50043"/>
    </source>
</evidence>
<dbReference type="RefSeq" id="WP_106259566.1">
    <property type="nucleotide sequence ID" value="NZ_CAWNSW010000111.1"/>
</dbReference>
<dbReference type="InterPro" id="IPR000792">
    <property type="entry name" value="Tscrpt_reg_LuxR_C"/>
</dbReference>
<evidence type="ECO:0000313" key="3">
    <source>
        <dbReference type="Proteomes" id="UP000239576"/>
    </source>
</evidence>
<gene>
    <name evidence="2" type="ORF">C7B82_25415</name>
</gene>
<dbReference type="GO" id="GO:0006355">
    <property type="term" value="P:regulation of DNA-templated transcription"/>
    <property type="evidence" value="ECO:0007669"/>
    <property type="project" value="InterPro"/>
</dbReference>
<reference evidence="3" key="1">
    <citation type="submission" date="2018-02" db="EMBL/GenBank/DDBJ databases">
        <authorList>
            <person name="Moore K."/>
            <person name="Momper L."/>
        </authorList>
    </citation>
    <scope>NUCLEOTIDE SEQUENCE [LARGE SCALE GENOMIC DNA]</scope>
    <source>
        <strain evidence="3">ULC18</strain>
    </source>
</reference>
<proteinExistence type="predicted"/>
<dbReference type="OrthoDB" id="7053960at2"/>
<dbReference type="InterPro" id="IPR016032">
    <property type="entry name" value="Sig_transdc_resp-reg_C-effctor"/>
</dbReference>
<comment type="caution">
    <text evidence="2">The sequence shown here is derived from an EMBL/GenBank/DDBJ whole genome shotgun (WGS) entry which is preliminary data.</text>
</comment>
<name>A0A2T1DW71_9CYAN</name>
<feature type="domain" description="HTH luxR-type" evidence="1">
    <location>
        <begin position="1"/>
        <end position="46"/>
    </location>
</feature>
<dbReference type="PROSITE" id="PS50043">
    <property type="entry name" value="HTH_LUXR_2"/>
    <property type="match status" value="1"/>
</dbReference>
<dbReference type="Pfam" id="PF00196">
    <property type="entry name" value="GerE"/>
    <property type="match status" value="1"/>
</dbReference>
<dbReference type="Proteomes" id="UP000239576">
    <property type="component" value="Unassembled WGS sequence"/>
</dbReference>
<accession>A0A2T1DW71</accession>
<dbReference type="Gene3D" id="1.10.10.10">
    <property type="entry name" value="Winged helix-like DNA-binding domain superfamily/Winged helix DNA-binding domain"/>
    <property type="match status" value="1"/>
</dbReference>
<protein>
    <recommendedName>
        <fullName evidence="1">HTH luxR-type domain-containing protein</fullName>
    </recommendedName>
</protein>
<dbReference type="SUPFAM" id="SSF46894">
    <property type="entry name" value="C-terminal effector domain of the bipartite response regulators"/>
    <property type="match status" value="1"/>
</dbReference>